<accession>A0ABY4T422</accession>
<dbReference type="Proteomes" id="UP001056681">
    <property type="component" value="Chromosome"/>
</dbReference>
<evidence type="ECO:0000313" key="2">
    <source>
        <dbReference type="Proteomes" id="UP001056681"/>
    </source>
</evidence>
<name>A0ABY4T422_9GAMM</name>
<keyword evidence="2" id="KW-1185">Reference proteome</keyword>
<gene>
    <name evidence="1" type="ORF">IM816_01680</name>
</gene>
<protein>
    <submittedName>
        <fullName evidence="1">Uncharacterized protein</fullName>
    </submittedName>
</protein>
<organism evidence="1 2">
    <name type="scientific">Luteibacter flocculans</name>
    <dbReference type="NCBI Taxonomy" id="2780091"/>
    <lineage>
        <taxon>Bacteria</taxon>
        <taxon>Pseudomonadati</taxon>
        <taxon>Pseudomonadota</taxon>
        <taxon>Gammaproteobacteria</taxon>
        <taxon>Lysobacterales</taxon>
        <taxon>Rhodanobacteraceae</taxon>
        <taxon>Luteibacter</taxon>
    </lineage>
</organism>
<sequence length="164" mass="18449">MKRQLNPCPERMVYSYPWGLSFTAYSTNPFSFARTSAVRMWIEFEYRYPEATTLSPPQVWLNTSAPENDDGYESVSAVHDLVYSRTEVAQGMRFVLSGRVYLDGALPAHDAITIRPQASGGWFSDVQLYAPLYRYSLECVGGVDARRTEEASCDLIRLAPGKTA</sequence>
<proteinExistence type="predicted"/>
<dbReference type="EMBL" id="CP063231">
    <property type="protein sequence ID" value="URL58857.1"/>
    <property type="molecule type" value="Genomic_DNA"/>
</dbReference>
<reference evidence="1" key="1">
    <citation type="submission" date="2020-10" db="EMBL/GenBank/DDBJ databases">
        <title>Whole-genome sequence of Luteibacter sp. EIF3.</title>
        <authorList>
            <person name="Friedrich I."/>
            <person name="Hertel R."/>
            <person name="Daniel R."/>
        </authorList>
    </citation>
    <scope>NUCLEOTIDE SEQUENCE</scope>
    <source>
        <strain evidence="1">EIF3</strain>
    </source>
</reference>
<evidence type="ECO:0000313" key="1">
    <source>
        <dbReference type="EMBL" id="URL58857.1"/>
    </source>
</evidence>
<dbReference type="RefSeq" id="WP_250339538.1">
    <property type="nucleotide sequence ID" value="NZ_CP063231.1"/>
</dbReference>